<accession>A0AA41DB31</accession>
<dbReference type="PANTHER" id="PTHR31694">
    <property type="entry name" value="DESICCATION-LIKE PROTEIN"/>
    <property type="match status" value="1"/>
</dbReference>
<evidence type="ECO:0000313" key="1">
    <source>
        <dbReference type="EMBL" id="MBB4611250.1"/>
    </source>
</evidence>
<evidence type="ECO:0000313" key="4">
    <source>
        <dbReference type="Proteomes" id="UP000704529"/>
    </source>
</evidence>
<protein>
    <submittedName>
        <fullName evidence="2">Uncharacterized protein</fullName>
    </submittedName>
</protein>
<dbReference type="AlphaFoldDB" id="A0AA41DB31"/>
<dbReference type="EMBL" id="JACHNX010000022">
    <property type="protein sequence ID" value="MBB4611250.1"/>
    <property type="molecule type" value="Genomic_DNA"/>
</dbReference>
<gene>
    <name evidence="1" type="ORF">GGQ89_003496</name>
    <name evidence="2" type="ORF">JYA60_02555</name>
</gene>
<name>A0AA41DB31_9SPHN</name>
<keyword evidence="3" id="KW-1185">Reference proteome</keyword>
<dbReference type="RefSeq" id="WP_184106597.1">
    <property type="nucleotide sequence ID" value="NZ_JACHNX010000022.1"/>
</dbReference>
<evidence type="ECO:0000313" key="3">
    <source>
        <dbReference type="Proteomes" id="UP000584663"/>
    </source>
</evidence>
<organism evidence="2 4">
    <name type="scientific">Sphingomonas yabuuchiae</name>
    <dbReference type="NCBI Taxonomy" id="172044"/>
    <lineage>
        <taxon>Bacteria</taxon>
        <taxon>Pseudomonadati</taxon>
        <taxon>Pseudomonadota</taxon>
        <taxon>Alphaproteobacteria</taxon>
        <taxon>Sphingomonadales</taxon>
        <taxon>Sphingomonadaceae</taxon>
        <taxon>Sphingomonas</taxon>
    </lineage>
</organism>
<dbReference type="EMBL" id="JAFHKU010000107">
    <property type="protein sequence ID" value="MBN3557111.1"/>
    <property type="molecule type" value="Genomic_DNA"/>
</dbReference>
<dbReference type="PANTHER" id="PTHR31694:SF26">
    <property type="entry name" value="OS05G0151100 PROTEIN"/>
    <property type="match status" value="1"/>
</dbReference>
<dbReference type="InterPro" id="IPR052965">
    <property type="entry name" value="Pigment-catalase-like"/>
</dbReference>
<sequence>MIGQTETFDPYASPNNGLLAADTLLSVQASVLAGMLPNLTNDVVQATMVTMSATAASNATAVRYMIQQRAAQQPDLLVAVDKLAAWRDRVDGTATAERPLTPTIGSNGSAVTRIGQTNADGLYLTRTPQQALNVLFMNAGAVSQGGFFPTGINGIIGTSAAN</sequence>
<proteinExistence type="predicted"/>
<dbReference type="Proteomes" id="UP000584663">
    <property type="component" value="Unassembled WGS sequence"/>
</dbReference>
<reference evidence="2" key="2">
    <citation type="submission" date="2021-01" db="EMBL/GenBank/DDBJ databases">
        <title>Genome Sequencing of Type Strains.</title>
        <authorList>
            <person name="Lemaire J.F."/>
            <person name="Inderbitzin P."/>
            <person name="Collins S.B."/>
            <person name="Wespe N."/>
            <person name="Knight-Connoni V."/>
        </authorList>
    </citation>
    <scope>NUCLEOTIDE SEQUENCE</scope>
    <source>
        <strain evidence="2">DSM 14562</strain>
    </source>
</reference>
<dbReference type="Proteomes" id="UP000704529">
    <property type="component" value="Unassembled WGS sequence"/>
</dbReference>
<evidence type="ECO:0000313" key="2">
    <source>
        <dbReference type="EMBL" id="MBN3557111.1"/>
    </source>
</evidence>
<reference evidence="1 3" key="1">
    <citation type="submission" date="2020-08" db="EMBL/GenBank/DDBJ databases">
        <title>Genomic Encyclopedia of Type Strains, Phase IV (KMG-IV): sequencing the most valuable type-strain genomes for metagenomic binning, comparative biology and taxonomic classification.</title>
        <authorList>
            <person name="Goeker M."/>
        </authorList>
    </citation>
    <scope>NUCLEOTIDE SEQUENCE [LARGE SCALE GENOMIC DNA]</scope>
    <source>
        <strain evidence="1 3">DSM 14562</strain>
    </source>
</reference>
<comment type="caution">
    <text evidence="2">The sequence shown here is derived from an EMBL/GenBank/DDBJ whole genome shotgun (WGS) entry which is preliminary data.</text>
</comment>